<evidence type="ECO:0000313" key="2">
    <source>
        <dbReference type="EMBL" id="GAA3098282.1"/>
    </source>
</evidence>
<dbReference type="EMBL" id="BAAAUG010000032">
    <property type="protein sequence ID" value="GAA3098282.1"/>
    <property type="molecule type" value="Genomic_DNA"/>
</dbReference>
<dbReference type="InterPro" id="IPR022742">
    <property type="entry name" value="Hydrolase_4"/>
</dbReference>
<organism evidence="2 3">
    <name type="scientific">Streptomyces rectiviolaceus</name>
    <dbReference type="NCBI Taxonomy" id="332591"/>
    <lineage>
        <taxon>Bacteria</taxon>
        <taxon>Bacillati</taxon>
        <taxon>Actinomycetota</taxon>
        <taxon>Actinomycetes</taxon>
        <taxon>Kitasatosporales</taxon>
        <taxon>Streptomycetaceae</taxon>
        <taxon>Streptomyces</taxon>
    </lineage>
</organism>
<sequence length="333" mass="36320">MPDHASTPAPAAAYTVGLVNAADGVPVATYTWLPDGGRPRAFVQIAHGAGEHALRYDRFARHLTAHGYGVIASDHRGHGATAQATGGYGVTGSSADASPDVPSDAAAADSWRAIVDDLKAIGDQVRTLYPGTPLFLLGHSMGSHLARDYAQEYPDDLAGLILSGTFRSLPGVGIEESIARLEREITENGREALSSYLPELFAAFNDPYPHRTGFEWLSRDEAEVDVYVADERCGFPFSAGLCLDWVRAVRKMNDPRNLARVPADLPVHIAVGTEDPCNQGMTLVHELLEDFRYVGLDDLTWKGYEGARHEILNETNRDEVQEDLRGWLDKRVL</sequence>
<feature type="domain" description="Serine aminopeptidase S33" evidence="1">
    <location>
        <begin position="38"/>
        <end position="316"/>
    </location>
</feature>
<name>A0ABP6MGU1_9ACTN</name>
<dbReference type="InterPro" id="IPR029058">
    <property type="entry name" value="AB_hydrolase_fold"/>
</dbReference>
<keyword evidence="2" id="KW-0378">Hydrolase</keyword>
<dbReference type="Pfam" id="PF12146">
    <property type="entry name" value="Hydrolase_4"/>
    <property type="match status" value="1"/>
</dbReference>
<dbReference type="GO" id="GO:0016787">
    <property type="term" value="F:hydrolase activity"/>
    <property type="evidence" value="ECO:0007669"/>
    <property type="project" value="UniProtKB-KW"/>
</dbReference>
<dbReference type="Gene3D" id="3.40.50.1820">
    <property type="entry name" value="alpha/beta hydrolase"/>
    <property type="match status" value="1"/>
</dbReference>
<accession>A0ABP6MGU1</accession>
<reference evidence="3" key="1">
    <citation type="journal article" date="2019" name="Int. J. Syst. Evol. Microbiol.">
        <title>The Global Catalogue of Microorganisms (GCM) 10K type strain sequencing project: providing services to taxonomists for standard genome sequencing and annotation.</title>
        <authorList>
            <consortium name="The Broad Institute Genomics Platform"/>
            <consortium name="The Broad Institute Genome Sequencing Center for Infectious Disease"/>
            <person name="Wu L."/>
            <person name="Ma J."/>
        </authorList>
    </citation>
    <scope>NUCLEOTIDE SEQUENCE [LARGE SCALE GENOMIC DNA]</scope>
    <source>
        <strain evidence="3">JCM 9092</strain>
    </source>
</reference>
<evidence type="ECO:0000313" key="3">
    <source>
        <dbReference type="Proteomes" id="UP001501637"/>
    </source>
</evidence>
<protein>
    <submittedName>
        <fullName evidence="2">Alpha/beta hydrolase</fullName>
    </submittedName>
</protein>
<dbReference type="PANTHER" id="PTHR11614">
    <property type="entry name" value="PHOSPHOLIPASE-RELATED"/>
    <property type="match status" value="1"/>
</dbReference>
<evidence type="ECO:0000259" key="1">
    <source>
        <dbReference type="Pfam" id="PF12146"/>
    </source>
</evidence>
<dbReference type="Proteomes" id="UP001501637">
    <property type="component" value="Unassembled WGS sequence"/>
</dbReference>
<comment type="caution">
    <text evidence="2">The sequence shown here is derived from an EMBL/GenBank/DDBJ whole genome shotgun (WGS) entry which is preliminary data.</text>
</comment>
<gene>
    <name evidence="2" type="ORF">GCM10010449_22120</name>
</gene>
<dbReference type="SUPFAM" id="SSF53474">
    <property type="entry name" value="alpha/beta-Hydrolases"/>
    <property type="match status" value="1"/>
</dbReference>
<keyword evidence="3" id="KW-1185">Reference proteome</keyword>
<dbReference type="RefSeq" id="WP_344520455.1">
    <property type="nucleotide sequence ID" value="NZ_BAAAUG010000032.1"/>
</dbReference>
<dbReference type="InterPro" id="IPR051044">
    <property type="entry name" value="MAG_DAG_Lipase"/>
</dbReference>
<proteinExistence type="predicted"/>